<evidence type="ECO:0000259" key="2">
    <source>
        <dbReference type="Pfam" id="PF04909"/>
    </source>
</evidence>
<protein>
    <submittedName>
        <fullName evidence="3">Amidohydrolase family protein</fullName>
    </submittedName>
</protein>
<name>A0ABV6C4L0_9ACTN</name>
<dbReference type="Gene3D" id="3.20.20.140">
    <property type="entry name" value="Metal-dependent hydrolases"/>
    <property type="match status" value="1"/>
</dbReference>
<dbReference type="PANTHER" id="PTHR21240:SF28">
    <property type="entry name" value="ISO-OROTATE DECARBOXYLASE (EUROFUNG)"/>
    <property type="match status" value="1"/>
</dbReference>
<keyword evidence="4" id="KW-1185">Reference proteome</keyword>
<reference evidence="3 4" key="1">
    <citation type="submission" date="2024-09" db="EMBL/GenBank/DDBJ databases">
        <authorList>
            <person name="Sun Q."/>
            <person name="Mori K."/>
        </authorList>
    </citation>
    <scope>NUCLEOTIDE SEQUENCE [LARGE SCALE GENOMIC DNA]</scope>
    <source>
        <strain evidence="3 4">JCM 15389</strain>
    </source>
</reference>
<dbReference type="EMBL" id="JBHLYQ010000127">
    <property type="protein sequence ID" value="MFC0082640.1"/>
    <property type="molecule type" value="Genomic_DNA"/>
</dbReference>
<keyword evidence="1" id="KW-0456">Lyase</keyword>
<dbReference type="Pfam" id="PF04909">
    <property type="entry name" value="Amidohydro_2"/>
    <property type="match status" value="1"/>
</dbReference>
<sequence length="387" mass="42142">MSYAGTLVCADADSHLMEVPGWLERFAEPGVRERLRDVLGGPVAGVVAEARRRAEARVADAEARREAEERLLRDKGWSALGAFDPTERVLALDQLGFEAQLVFSTFATSAFLGRDLDLLYGGARAHNRAMAEFCAVDRRLRPVAYVPLADPVRAVSLAEEAIGLGCAAVMVPSRPAGDRSPSHPALEGFWGLLADAGVPFVLHVGGGGRLLDPRFHENGMPVPDHLGGGENVRSKDFLAIPHSPEVFLGVLVLDGVFDRFPGLRGGCMEQGAGWVVTWLQRLEYAVDSFSRTEEPLRRLARRPTEIVREHLKFTPFPGEPVGWMIEQAGAELFLFSSDFPHPEGGRDPIGKFLATMEGVGPEARERFFVGNFRELLGEGARVARPGA</sequence>
<proteinExistence type="predicted"/>
<dbReference type="InterPro" id="IPR032466">
    <property type="entry name" value="Metal_Hydrolase"/>
</dbReference>
<dbReference type="SUPFAM" id="SSF51556">
    <property type="entry name" value="Metallo-dependent hydrolases"/>
    <property type="match status" value="1"/>
</dbReference>
<evidence type="ECO:0000313" key="4">
    <source>
        <dbReference type="Proteomes" id="UP001589788"/>
    </source>
</evidence>
<accession>A0ABV6C4L0</accession>
<dbReference type="PANTHER" id="PTHR21240">
    <property type="entry name" value="2-AMINO-3-CARBOXYLMUCONATE-6-SEMIALDEHYDE DECARBOXYLASE"/>
    <property type="match status" value="1"/>
</dbReference>
<dbReference type="InterPro" id="IPR032465">
    <property type="entry name" value="ACMSD"/>
</dbReference>
<gene>
    <name evidence="3" type="ORF">ACFFRE_10900</name>
</gene>
<dbReference type="InterPro" id="IPR006680">
    <property type="entry name" value="Amidohydro-rel"/>
</dbReference>
<evidence type="ECO:0000313" key="3">
    <source>
        <dbReference type="EMBL" id="MFC0082640.1"/>
    </source>
</evidence>
<comment type="caution">
    <text evidence="3">The sequence shown here is derived from an EMBL/GenBank/DDBJ whole genome shotgun (WGS) entry which is preliminary data.</text>
</comment>
<organism evidence="3 4">
    <name type="scientific">Aciditerrimonas ferrireducens</name>
    <dbReference type="NCBI Taxonomy" id="667306"/>
    <lineage>
        <taxon>Bacteria</taxon>
        <taxon>Bacillati</taxon>
        <taxon>Actinomycetota</taxon>
        <taxon>Acidimicrobiia</taxon>
        <taxon>Acidimicrobiales</taxon>
        <taxon>Acidimicrobiaceae</taxon>
        <taxon>Aciditerrimonas</taxon>
    </lineage>
</organism>
<evidence type="ECO:0000256" key="1">
    <source>
        <dbReference type="ARBA" id="ARBA00023239"/>
    </source>
</evidence>
<dbReference type="Proteomes" id="UP001589788">
    <property type="component" value="Unassembled WGS sequence"/>
</dbReference>
<feature type="domain" description="Amidohydrolase-related" evidence="2">
    <location>
        <begin position="77"/>
        <end position="377"/>
    </location>
</feature>
<dbReference type="RefSeq" id="WP_248108919.1">
    <property type="nucleotide sequence ID" value="NZ_JAKHEX010000021.1"/>
</dbReference>